<dbReference type="GO" id="GO:0004852">
    <property type="term" value="F:uroporphyrinogen-III synthase activity"/>
    <property type="evidence" value="ECO:0007669"/>
    <property type="project" value="InterPro"/>
</dbReference>
<dbReference type="Gene3D" id="3.30.950.10">
    <property type="entry name" value="Methyltransferase, Cobalt-precorrin-4 Transmethylase, Domain 2"/>
    <property type="match status" value="1"/>
</dbReference>
<evidence type="ECO:0000256" key="8">
    <source>
        <dbReference type="ARBA" id="ARBA00025705"/>
    </source>
</evidence>
<comment type="pathway">
    <text evidence="9">Cofactor biosynthesis; adenosylcobalamin biosynthesis; precorrin-2 from uroporphyrinogen III: step 1/1.</text>
</comment>
<comment type="caution">
    <text evidence="13">The sequence shown here is derived from an EMBL/GenBank/DDBJ whole genome shotgun (WGS) entry which is preliminary data.</text>
</comment>
<dbReference type="UniPathway" id="UPA00262">
    <property type="reaction ID" value="UER00211"/>
</dbReference>
<gene>
    <name evidence="13" type="primary">cobA</name>
    <name evidence="13" type="ORF">ENW48_05115</name>
</gene>
<evidence type="ECO:0000256" key="10">
    <source>
        <dbReference type="RuleBase" id="RU003960"/>
    </source>
</evidence>
<dbReference type="GO" id="GO:0032259">
    <property type="term" value="P:methylation"/>
    <property type="evidence" value="ECO:0007669"/>
    <property type="project" value="UniProtKB-KW"/>
</dbReference>
<evidence type="ECO:0000256" key="7">
    <source>
        <dbReference type="ARBA" id="ARBA00023244"/>
    </source>
</evidence>
<dbReference type="SUPFAM" id="SSF69618">
    <property type="entry name" value="HemD-like"/>
    <property type="match status" value="1"/>
</dbReference>
<dbReference type="AlphaFoldDB" id="A0A7C5ELV5"/>
<dbReference type="InterPro" id="IPR000878">
    <property type="entry name" value="4pyrrol_Mease"/>
</dbReference>
<organism evidence="13">
    <name type="scientific">Desulfobacca acetoxidans</name>
    <dbReference type="NCBI Taxonomy" id="60893"/>
    <lineage>
        <taxon>Bacteria</taxon>
        <taxon>Pseudomonadati</taxon>
        <taxon>Thermodesulfobacteriota</taxon>
        <taxon>Desulfobaccia</taxon>
        <taxon>Desulfobaccales</taxon>
        <taxon>Desulfobaccaceae</taxon>
        <taxon>Desulfobacca</taxon>
    </lineage>
</organism>
<dbReference type="Gene3D" id="3.40.50.10090">
    <property type="match status" value="2"/>
</dbReference>
<dbReference type="InterPro" id="IPR006366">
    <property type="entry name" value="CobA/CysG_C"/>
</dbReference>
<evidence type="ECO:0000313" key="13">
    <source>
        <dbReference type="EMBL" id="HGZ11576.1"/>
    </source>
</evidence>
<accession>A0A7C5ELV5</accession>
<keyword evidence="6" id="KW-0949">S-adenosyl-L-methionine</keyword>
<dbReference type="EMBL" id="DTKJ01000039">
    <property type="protein sequence ID" value="HGZ11576.1"/>
    <property type="molecule type" value="Genomic_DNA"/>
</dbReference>
<dbReference type="InterPro" id="IPR050161">
    <property type="entry name" value="Siro_Cobalamin_biosynth"/>
</dbReference>
<sequence>MTGKVYLVGAGPGDAGLITVKGLKLLSRAEVVIYDQLANPELLKVVRPGAELIFVGKKAGAHSLPQEAINELLVTKGQQGFMVVRLKGGDPFVFGRGGEEAEALAAAGVPFEVVPGVTSAIAVPAYAGIPVTHRGLASAVTFVTGHEDPGKEESAIPWNCLGKNPGTLVFLMGVKNLPENCRRLLEAGRAPHTPVVLIQNGTLPEQRTITGTLEDIAEQARVAQVRSPAILVVGEVASLRERLSWWENRPLFGKIAVVTRTREQAGVLSELLAEAGARVVEIPTLELVPPDDYSPLDRALGDLSRYHWLVFTSANGVRAFISRLFHRNLDVRALGGVRLAAIGPATAAALNDFGLKADLVPRRFVAEELAQALLPQLSPGARVLLARAQAAREVLPQSLAQAGIQVEVVPVYQARPVKNLPEEARPFLEQNAVDILTFASSGTVQNFAALVGKEKFQALARSAVVAAIGPITAAALREYGISPQVQPEEFTIPALVSTIIDYFAQGGRESHAS</sequence>
<evidence type="ECO:0000256" key="3">
    <source>
        <dbReference type="ARBA" id="ARBA00022573"/>
    </source>
</evidence>
<feature type="domain" description="Tetrapyrrole methylase" evidence="11">
    <location>
        <begin position="4"/>
        <end position="216"/>
    </location>
</feature>
<comment type="pathway">
    <text evidence="8">Porphyrin-containing compound metabolism; siroheme biosynthesis; precorrin-2 from uroporphyrinogen III: step 1/1.</text>
</comment>
<dbReference type="InterPro" id="IPR003754">
    <property type="entry name" value="4pyrrol_synth_uPrphyn_synth"/>
</dbReference>
<dbReference type="PANTHER" id="PTHR45790">
    <property type="entry name" value="SIROHEME SYNTHASE-RELATED"/>
    <property type="match status" value="1"/>
</dbReference>
<evidence type="ECO:0000256" key="4">
    <source>
        <dbReference type="ARBA" id="ARBA00022603"/>
    </source>
</evidence>
<dbReference type="PROSITE" id="PS00840">
    <property type="entry name" value="SUMT_2"/>
    <property type="match status" value="1"/>
</dbReference>
<dbReference type="InterPro" id="IPR036108">
    <property type="entry name" value="4pyrrol_syn_uPrphyn_synt_sf"/>
</dbReference>
<dbReference type="Pfam" id="PF00590">
    <property type="entry name" value="TP_methylase"/>
    <property type="match status" value="1"/>
</dbReference>
<evidence type="ECO:0000256" key="9">
    <source>
        <dbReference type="ARBA" id="ARBA00060548"/>
    </source>
</evidence>
<dbReference type="EC" id="2.1.1.107" evidence="2"/>
<dbReference type="InterPro" id="IPR003043">
    <property type="entry name" value="Uropor_MeTrfase_CS"/>
</dbReference>
<dbReference type="CDD" id="cd06578">
    <property type="entry name" value="HemD"/>
    <property type="match status" value="1"/>
</dbReference>
<evidence type="ECO:0000256" key="1">
    <source>
        <dbReference type="ARBA" id="ARBA00005879"/>
    </source>
</evidence>
<dbReference type="Pfam" id="PF02602">
    <property type="entry name" value="HEM4"/>
    <property type="match status" value="1"/>
</dbReference>
<name>A0A7C5ELV5_9BACT</name>
<dbReference type="SUPFAM" id="SSF53790">
    <property type="entry name" value="Tetrapyrrole methylase"/>
    <property type="match status" value="1"/>
</dbReference>
<dbReference type="FunFam" id="3.40.1010.10:FF:000001">
    <property type="entry name" value="Siroheme synthase"/>
    <property type="match status" value="1"/>
</dbReference>
<comment type="similarity">
    <text evidence="1 10">Belongs to the precorrin methyltransferase family.</text>
</comment>
<dbReference type="InterPro" id="IPR014777">
    <property type="entry name" value="4pyrrole_Mease_sub1"/>
</dbReference>
<evidence type="ECO:0000259" key="12">
    <source>
        <dbReference type="Pfam" id="PF02602"/>
    </source>
</evidence>
<dbReference type="GO" id="GO:0004851">
    <property type="term" value="F:uroporphyrin-III C-methyltransferase activity"/>
    <property type="evidence" value="ECO:0007669"/>
    <property type="project" value="UniProtKB-EC"/>
</dbReference>
<dbReference type="Gene3D" id="3.40.1010.10">
    <property type="entry name" value="Cobalt-precorrin-4 Transmethylase, Domain 1"/>
    <property type="match status" value="1"/>
</dbReference>
<evidence type="ECO:0000256" key="6">
    <source>
        <dbReference type="ARBA" id="ARBA00022691"/>
    </source>
</evidence>
<dbReference type="CDD" id="cd11642">
    <property type="entry name" value="SUMT"/>
    <property type="match status" value="1"/>
</dbReference>
<dbReference type="GO" id="GO:0009236">
    <property type="term" value="P:cobalamin biosynthetic process"/>
    <property type="evidence" value="ECO:0007669"/>
    <property type="project" value="UniProtKB-KW"/>
</dbReference>
<keyword evidence="3" id="KW-0169">Cobalamin biosynthesis</keyword>
<keyword evidence="4 10" id="KW-0489">Methyltransferase</keyword>
<evidence type="ECO:0000256" key="2">
    <source>
        <dbReference type="ARBA" id="ARBA00012162"/>
    </source>
</evidence>
<feature type="domain" description="Tetrapyrrole biosynthesis uroporphyrinogen III synthase" evidence="12">
    <location>
        <begin position="268"/>
        <end position="496"/>
    </location>
</feature>
<reference evidence="13" key="1">
    <citation type="journal article" date="2020" name="mSystems">
        <title>Genome- and Community-Level Interaction Insights into Carbon Utilization and Element Cycling Functions of Hydrothermarchaeota in Hydrothermal Sediment.</title>
        <authorList>
            <person name="Zhou Z."/>
            <person name="Liu Y."/>
            <person name="Xu W."/>
            <person name="Pan J."/>
            <person name="Luo Z.H."/>
            <person name="Li M."/>
        </authorList>
    </citation>
    <scope>NUCLEOTIDE SEQUENCE [LARGE SCALE GENOMIC DNA]</scope>
    <source>
        <strain evidence="13">SpSt-853</strain>
    </source>
</reference>
<keyword evidence="5 10" id="KW-0808">Transferase</keyword>
<protein>
    <recommendedName>
        <fullName evidence="2">uroporphyrinogen-III C-methyltransferase</fullName>
        <ecNumber evidence="2">2.1.1.107</ecNumber>
    </recommendedName>
</protein>
<dbReference type="NCBIfam" id="TIGR01469">
    <property type="entry name" value="cobA_cysG_Cterm"/>
    <property type="match status" value="1"/>
</dbReference>
<dbReference type="PANTHER" id="PTHR45790:SF3">
    <property type="entry name" value="S-ADENOSYL-L-METHIONINE-DEPENDENT UROPORPHYRINOGEN III METHYLTRANSFERASE, CHLOROPLASTIC"/>
    <property type="match status" value="1"/>
</dbReference>
<dbReference type="NCBIfam" id="NF004790">
    <property type="entry name" value="PRK06136.1"/>
    <property type="match status" value="1"/>
</dbReference>
<dbReference type="PROSITE" id="PS00839">
    <property type="entry name" value="SUMT_1"/>
    <property type="match status" value="1"/>
</dbReference>
<dbReference type="InterPro" id="IPR035996">
    <property type="entry name" value="4pyrrol_Methylase_sf"/>
</dbReference>
<evidence type="ECO:0000259" key="11">
    <source>
        <dbReference type="Pfam" id="PF00590"/>
    </source>
</evidence>
<keyword evidence="7" id="KW-0627">Porphyrin biosynthesis</keyword>
<proteinExistence type="inferred from homology"/>
<evidence type="ECO:0000256" key="5">
    <source>
        <dbReference type="ARBA" id="ARBA00022679"/>
    </source>
</evidence>
<dbReference type="FunFam" id="3.30.950.10:FF:000001">
    <property type="entry name" value="Siroheme synthase"/>
    <property type="match status" value="1"/>
</dbReference>
<dbReference type="InterPro" id="IPR014776">
    <property type="entry name" value="4pyrrole_Mease_sub2"/>
</dbReference>
<dbReference type="GO" id="GO:0019354">
    <property type="term" value="P:siroheme biosynthetic process"/>
    <property type="evidence" value="ECO:0007669"/>
    <property type="project" value="UniProtKB-UniPathway"/>
</dbReference>